<accession>A0A418V1I8</accession>
<dbReference type="OrthoDB" id="1634354at2"/>
<evidence type="ECO:0000259" key="3">
    <source>
        <dbReference type="PROSITE" id="PS51077"/>
    </source>
</evidence>
<dbReference type="GO" id="GO:0045892">
    <property type="term" value="P:negative regulation of DNA-templated transcription"/>
    <property type="evidence" value="ECO:0007669"/>
    <property type="project" value="TreeGrafter"/>
</dbReference>
<dbReference type="PROSITE" id="PS51077">
    <property type="entry name" value="HTH_ICLR"/>
    <property type="match status" value="1"/>
</dbReference>
<dbReference type="Pfam" id="PF09339">
    <property type="entry name" value="HTH_IclR"/>
    <property type="match status" value="1"/>
</dbReference>
<reference evidence="4 5" key="1">
    <citation type="submission" date="2018-09" db="EMBL/GenBank/DDBJ databases">
        <title>Draft genome sequence of Rhodopseudomonas palustris 2.1.18.</title>
        <authorList>
            <person name="Robertson S.L."/>
            <person name="Meyer T.E."/>
            <person name="Kyndt J.A."/>
        </authorList>
    </citation>
    <scope>NUCLEOTIDE SEQUENCE [LARGE SCALE GENOMIC DNA]</scope>
    <source>
        <strain evidence="4 5">2.1.18</strain>
    </source>
</reference>
<name>A0A418V1I8_RHOPL</name>
<keyword evidence="1" id="KW-0805">Transcription regulation</keyword>
<dbReference type="Gene3D" id="3.30.450.40">
    <property type="match status" value="1"/>
</dbReference>
<sequence>MRSIAKRYASRPSNSSEGWRARMQAERITLYENTSREVIMAEQSVIKTAGRIFEVFEYFDVVQRPSSLKEIAEQFGYPVSSASVLLKSLVMLGYLDYDRASRTYMPTMRCHALGHWVPGALFDDNQVLGIMERLSAITEQPVSIATQSDVFAQYVHVFIPASCANVAIRAGTVRSIARSGLGWLLLSSKSDAAIDKLVRRINYGKSDTERVGLSEVLGQVHTIQKQGYVFSKHTVQRGKGVIGMMTPIQRYGRTFALGVGGTVRELEQKEMLILEEMKRSVHMLSSPGAHVTCFSPRHAEAELKSYSLAS</sequence>
<dbReference type="GO" id="GO:0003677">
    <property type="term" value="F:DNA binding"/>
    <property type="evidence" value="ECO:0007669"/>
    <property type="project" value="InterPro"/>
</dbReference>
<dbReference type="Gene3D" id="1.10.10.10">
    <property type="entry name" value="Winged helix-like DNA-binding domain superfamily/Winged helix DNA-binding domain"/>
    <property type="match status" value="1"/>
</dbReference>
<dbReference type="SUPFAM" id="SSF55781">
    <property type="entry name" value="GAF domain-like"/>
    <property type="match status" value="1"/>
</dbReference>
<dbReference type="InterPro" id="IPR036388">
    <property type="entry name" value="WH-like_DNA-bd_sf"/>
</dbReference>
<evidence type="ECO:0000313" key="5">
    <source>
        <dbReference type="Proteomes" id="UP000285523"/>
    </source>
</evidence>
<protein>
    <submittedName>
        <fullName evidence="4">Transcriptional regulator</fullName>
    </submittedName>
</protein>
<dbReference type="Proteomes" id="UP000285523">
    <property type="component" value="Unassembled WGS sequence"/>
</dbReference>
<dbReference type="InterPro" id="IPR029016">
    <property type="entry name" value="GAF-like_dom_sf"/>
</dbReference>
<organism evidence="4 5">
    <name type="scientific">Rhodopseudomonas palustris</name>
    <dbReference type="NCBI Taxonomy" id="1076"/>
    <lineage>
        <taxon>Bacteria</taxon>
        <taxon>Pseudomonadati</taxon>
        <taxon>Pseudomonadota</taxon>
        <taxon>Alphaproteobacteria</taxon>
        <taxon>Hyphomicrobiales</taxon>
        <taxon>Nitrobacteraceae</taxon>
        <taxon>Rhodopseudomonas</taxon>
    </lineage>
</organism>
<keyword evidence="2" id="KW-0804">Transcription</keyword>
<dbReference type="GO" id="GO:0003700">
    <property type="term" value="F:DNA-binding transcription factor activity"/>
    <property type="evidence" value="ECO:0007669"/>
    <property type="project" value="TreeGrafter"/>
</dbReference>
<dbReference type="PANTHER" id="PTHR30136">
    <property type="entry name" value="HELIX-TURN-HELIX TRANSCRIPTIONAL REGULATOR, ICLR FAMILY"/>
    <property type="match status" value="1"/>
</dbReference>
<dbReference type="EMBL" id="QYYD01000021">
    <property type="protein sequence ID" value="RJF69762.1"/>
    <property type="molecule type" value="Genomic_DNA"/>
</dbReference>
<evidence type="ECO:0000256" key="2">
    <source>
        <dbReference type="ARBA" id="ARBA00023163"/>
    </source>
</evidence>
<dbReference type="PANTHER" id="PTHR30136:SF35">
    <property type="entry name" value="HTH-TYPE TRANSCRIPTIONAL REGULATOR RV1719"/>
    <property type="match status" value="1"/>
</dbReference>
<dbReference type="SUPFAM" id="SSF46785">
    <property type="entry name" value="Winged helix' DNA-binding domain"/>
    <property type="match status" value="1"/>
</dbReference>
<dbReference type="InterPro" id="IPR050707">
    <property type="entry name" value="HTH_MetabolicPath_Reg"/>
</dbReference>
<feature type="domain" description="HTH iclR-type" evidence="3">
    <location>
        <begin position="46"/>
        <end position="108"/>
    </location>
</feature>
<comment type="caution">
    <text evidence="4">The sequence shown here is derived from an EMBL/GenBank/DDBJ whole genome shotgun (WGS) entry which is preliminary data.</text>
</comment>
<evidence type="ECO:0000313" key="4">
    <source>
        <dbReference type="EMBL" id="RJF69762.1"/>
    </source>
</evidence>
<evidence type="ECO:0000256" key="1">
    <source>
        <dbReference type="ARBA" id="ARBA00023015"/>
    </source>
</evidence>
<gene>
    <name evidence="4" type="ORF">D4Q52_19115</name>
</gene>
<proteinExistence type="predicted"/>
<dbReference type="InterPro" id="IPR005471">
    <property type="entry name" value="Tscrpt_reg_IclR_N"/>
</dbReference>
<dbReference type="AlphaFoldDB" id="A0A418V1I8"/>
<dbReference type="InterPro" id="IPR036390">
    <property type="entry name" value="WH_DNA-bd_sf"/>
</dbReference>